<protein>
    <submittedName>
        <fullName evidence="1">Uncharacterized protein</fullName>
    </submittedName>
</protein>
<gene>
    <name evidence="1" type="ORF">MNEG_13756</name>
</gene>
<reference evidence="1 2" key="1">
    <citation type="journal article" date="2013" name="BMC Genomics">
        <title>Reconstruction of the lipid metabolism for the microalga Monoraphidium neglectum from its genome sequence reveals characteristics suitable for biofuel production.</title>
        <authorList>
            <person name="Bogen C."/>
            <person name="Al-Dilaimi A."/>
            <person name="Albersmeier A."/>
            <person name="Wichmann J."/>
            <person name="Grundmann M."/>
            <person name="Rupp O."/>
            <person name="Lauersen K.J."/>
            <person name="Blifernez-Klassen O."/>
            <person name="Kalinowski J."/>
            <person name="Goesmann A."/>
            <person name="Mussgnug J.H."/>
            <person name="Kruse O."/>
        </authorList>
    </citation>
    <scope>NUCLEOTIDE SEQUENCE [LARGE SCALE GENOMIC DNA]</scope>
    <source>
        <strain evidence="1 2">SAG 48.87</strain>
    </source>
</reference>
<dbReference type="GeneID" id="25731250"/>
<organism evidence="1 2">
    <name type="scientific">Monoraphidium neglectum</name>
    <dbReference type="NCBI Taxonomy" id="145388"/>
    <lineage>
        <taxon>Eukaryota</taxon>
        <taxon>Viridiplantae</taxon>
        <taxon>Chlorophyta</taxon>
        <taxon>core chlorophytes</taxon>
        <taxon>Chlorophyceae</taxon>
        <taxon>CS clade</taxon>
        <taxon>Sphaeropleales</taxon>
        <taxon>Selenastraceae</taxon>
        <taxon>Monoraphidium</taxon>
    </lineage>
</organism>
<dbReference type="EMBL" id="KK104247">
    <property type="protein sequence ID" value="KIY94205.1"/>
    <property type="molecule type" value="Genomic_DNA"/>
</dbReference>
<dbReference type="KEGG" id="mng:MNEG_13756"/>
<evidence type="ECO:0000313" key="1">
    <source>
        <dbReference type="EMBL" id="KIY94205.1"/>
    </source>
</evidence>
<sequence>MQSLRGNRILSAGIINRHHAGAPSRCVGPPARQQQPSWANPRLAGSLIGRMGDHISSVVATATSNGTSGQSDSVYIPVDELRELVSQSLSALGYTNEEIKTLRE</sequence>
<dbReference type="RefSeq" id="XP_013893225.1">
    <property type="nucleotide sequence ID" value="XM_014037771.1"/>
</dbReference>
<accession>A0A0D2MGP4</accession>
<name>A0A0D2MGP4_9CHLO</name>
<keyword evidence="2" id="KW-1185">Reference proteome</keyword>
<proteinExistence type="predicted"/>
<feature type="non-terminal residue" evidence="1">
    <location>
        <position position="104"/>
    </location>
</feature>
<dbReference type="AlphaFoldDB" id="A0A0D2MGP4"/>
<dbReference type="Proteomes" id="UP000054498">
    <property type="component" value="Unassembled WGS sequence"/>
</dbReference>
<evidence type="ECO:0000313" key="2">
    <source>
        <dbReference type="Proteomes" id="UP000054498"/>
    </source>
</evidence>